<dbReference type="EMBL" id="CAJOBI010151474">
    <property type="protein sequence ID" value="CAF4812579.1"/>
    <property type="molecule type" value="Genomic_DNA"/>
</dbReference>
<accession>A0A8S2ZWJ2</accession>
<dbReference type="Proteomes" id="UP000681967">
    <property type="component" value="Unassembled WGS sequence"/>
</dbReference>
<evidence type="ECO:0000313" key="5">
    <source>
        <dbReference type="EMBL" id="CAF4841879.1"/>
    </source>
</evidence>
<dbReference type="EMBL" id="CAJOBJ010181414">
    <property type="protein sequence ID" value="CAF4919645.1"/>
    <property type="molecule type" value="Genomic_DNA"/>
</dbReference>
<reference evidence="3" key="1">
    <citation type="submission" date="2021-02" db="EMBL/GenBank/DDBJ databases">
        <authorList>
            <person name="Nowell W R."/>
        </authorList>
    </citation>
    <scope>NUCLEOTIDE SEQUENCE</scope>
</reference>
<dbReference type="Proteomes" id="UP000676336">
    <property type="component" value="Unassembled WGS sequence"/>
</dbReference>
<evidence type="ECO:0000313" key="2">
    <source>
        <dbReference type="EMBL" id="CAF4610984.1"/>
    </source>
</evidence>
<evidence type="ECO:0000259" key="1">
    <source>
        <dbReference type="PROSITE" id="PS50853"/>
    </source>
</evidence>
<dbReference type="EMBL" id="CAJOBI010175690">
    <property type="protein sequence ID" value="CAF4906636.1"/>
    <property type="molecule type" value="Genomic_DNA"/>
</dbReference>
<evidence type="ECO:0000313" key="6">
    <source>
        <dbReference type="EMBL" id="CAF4906636.1"/>
    </source>
</evidence>
<dbReference type="Pfam" id="PF00041">
    <property type="entry name" value="fn3"/>
    <property type="match status" value="1"/>
</dbReference>
<comment type="caution">
    <text evidence="3">The sequence shown here is derived from an EMBL/GenBank/DDBJ whole genome shotgun (WGS) entry which is preliminary data.</text>
</comment>
<dbReference type="EMBL" id="CAJOBH010114297">
    <property type="protein sequence ID" value="CAF4677820.1"/>
    <property type="molecule type" value="Genomic_DNA"/>
</dbReference>
<sequence>EVPIFPADAPDQPKVDKITKDSVTLSWKKPLNDGGSKITGYIIEQRTPDSDDWAEVVEIPARDS</sequence>
<evidence type="ECO:0000313" key="8">
    <source>
        <dbReference type="Proteomes" id="UP000681967"/>
    </source>
</evidence>
<feature type="non-terminal residue" evidence="3">
    <location>
        <position position="1"/>
    </location>
</feature>
<evidence type="ECO:0000313" key="4">
    <source>
        <dbReference type="EMBL" id="CAF4812579.1"/>
    </source>
</evidence>
<evidence type="ECO:0000313" key="3">
    <source>
        <dbReference type="EMBL" id="CAF4677820.1"/>
    </source>
</evidence>
<dbReference type="EMBL" id="CAJOBJ010159966">
    <property type="protein sequence ID" value="CAF4841879.1"/>
    <property type="molecule type" value="Genomic_DNA"/>
</dbReference>
<protein>
    <recommendedName>
        <fullName evidence="1">Fibronectin type-III domain-containing protein</fullName>
    </recommendedName>
</protein>
<dbReference type="Gene3D" id="2.60.40.10">
    <property type="entry name" value="Immunoglobulins"/>
    <property type="match status" value="1"/>
</dbReference>
<gene>
    <name evidence="2" type="ORF">BYL167_LOCUS40541</name>
    <name evidence="3" type="ORF">BYL167_LOCUS43227</name>
    <name evidence="5" type="ORF">GIL414_LOCUS48963</name>
    <name evidence="7" type="ORF">GIL414_LOCUS52744</name>
    <name evidence="4" type="ORF">SMN809_LOCUS47661</name>
    <name evidence="6" type="ORF">SMN809_LOCUS52014</name>
</gene>
<dbReference type="SUPFAM" id="SSF49265">
    <property type="entry name" value="Fibronectin type III"/>
    <property type="match status" value="1"/>
</dbReference>
<dbReference type="PROSITE" id="PS50853">
    <property type="entry name" value="FN3"/>
    <property type="match status" value="1"/>
</dbReference>
<name>A0A8S2ZWJ2_9BILA</name>
<feature type="domain" description="Fibronectin type-III" evidence="1">
    <location>
        <begin position="9"/>
        <end position="64"/>
    </location>
</feature>
<evidence type="ECO:0000313" key="7">
    <source>
        <dbReference type="EMBL" id="CAF4919645.1"/>
    </source>
</evidence>
<dbReference type="InterPro" id="IPR036116">
    <property type="entry name" value="FN3_sf"/>
</dbReference>
<dbReference type="EMBL" id="CAJOBH010100619">
    <property type="protein sequence ID" value="CAF4610984.1"/>
    <property type="molecule type" value="Genomic_DNA"/>
</dbReference>
<dbReference type="CDD" id="cd00063">
    <property type="entry name" value="FN3"/>
    <property type="match status" value="1"/>
</dbReference>
<organism evidence="3 8">
    <name type="scientific">Rotaria magnacalcarata</name>
    <dbReference type="NCBI Taxonomy" id="392030"/>
    <lineage>
        <taxon>Eukaryota</taxon>
        <taxon>Metazoa</taxon>
        <taxon>Spiralia</taxon>
        <taxon>Gnathifera</taxon>
        <taxon>Rotifera</taxon>
        <taxon>Eurotatoria</taxon>
        <taxon>Bdelloidea</taxon>
        <taxon>Philodinida</taxon>
        <taxon>Philodinidae</taxon>
        <taxon>Rotaria</taxon>
    </lineage>
</organism>
<feature type="non-terminal residue" evidence="3">
    <location>
        <position position="64"/>
    </location>
</feature>
<dbReference type="AlphaFoldDB" id="A0A8S2ZWJ2"/>
<dbReference type="InterPro" id="IPR003961">
    <property type="entry name" value="FN3_dom"/>
</dbReference>
<proteinExistence type="predicted"/>
<dbReference type="InterPro" id="IPR013783">
    <property type="entry name" value="Ig-like_fold"/>
</dbReference>
<dbReference type="Proteomes" id="UP000681720">
    <property type="component" value="Unassembled WGS sequence"/>
</dbReference>